<evidence type="ECO:0000313" key="2">
    <source>
        <dbReference type="EMBL" id="SHM89137.1"/>
    </source>
</evidence>
<protein>
    <submittedName>
        <fullName evidence="2">Uncharacterized protein</fullName>
    </submittedName>
</protein>
<feature type="transmembrane region" description="Helical" evidence="1">
    <location>
        <begin position="51"/>
        <end position="68"/>
    </location>
</feature>
<dbReference type="InterPro" id="IPR046475">
    <property type="entry name" value="DUF6796"/>
</dbReference>
<dbReference type="Proteomes" id="UP000184028">
    <property type="component" value="Unassembled WGS sequence"/>
</dbReference>
<accession>A0A1M7MFI2</accession>
<dbReference type="AlphaFoldDB" id="A0A1M7MFI2"/>
<dbReference type="STRING" id="946677.SAMN05444484_11254"/>
<dbReference type="RefSeq" id="WP_073075510.1">
    <property type="nucleotide sequence ID" value="NZ_FRBT01000012.1"/>
</dbReference>
<keyword evidence="1" id="KW-0812">Transmembrane</keyword>
<reference evidence="3" key="1">
    <citation type="submission" date="2016-11" db="EMBL/GenBank/DDBJ databases">
        <authorList>
            <person name="Varghese N."/>
            <person name="Submissions S."/>
        </authorList>
    </citation>
    <scope>NUCLEOTIDE SEQUENCE [LARGE SCALE GENOMIC DNA]</scope>
    <source>
        <strain evidence="3">DSM 24724</strain>
    </source>
</reference>
<keyword evidence="1" id="KW-0472">Membrane</keyword>
<dbReference type="EMBL" id="FRBT01000012">
    <property type="protein sequence ID" value="SHM89137.1"/>
    <property type="molecule type" value="Genomic_DNA"/>
</dbReference>
<sequence>MQLTKSLGYFGLLGAILVGFGEFYLHYSTNVLNAKGDFAFFEYVPIENLKLGHFLAIIGIPFYFTGYLHLYRMLKSGNEILARTVLGLGFVAFSVGGVWIGSRGFLGSLVHLQNEMPAETYAKIITNYNSFLEILVQVLRVVIALLSIAFSWAILKGGTFYNKSMAFFNPIVILISFVILGMAIPLIGKYFLPILMNITHFVIFSISLYQLKIHTQNDKKIS</sequence>
<evidence type="ECO:0000256" key="1">
    <source>
        <dbReference type="SAM" id="Phobius"/>
    </source>
</evidence>
<evidence type="ECO:0000313" key="3">
    <source>
        <dbReference type="Proteomes" id="UP000184028"/>
    </source>
</evidence>
<proteinExistence type="predicted"/>
<feature type="transmembrane region" description="Helical" evidence="1">
    <location>
        <begin position="7"/>
        <end position="27"/>
    </location>
</feature>
<feature type="transmembrane region" description="Helical" evidence="1">
    <location>
        <begin position="80"/>
        <end position="100"/>
    </location>
</feature>
<dbReference type="Pfam" id="PF20599">
    <property type="entry name" value="DUF6796"/>
    <property type="match status" value="1"/>
</dbReference>
<feature type="transmembrane region" description="Helical" evidence="1">
    <location>
        <begin position="167"/>
        <end position="184"/>
    </location>
</feature>
<feature type="transmembrane region" description="Helical" evidence="1">
    <location>
        <begin position="190"/>
        <end position="211"/>
    </location>
</feature>
<name>A0A1M7MFI2_9FLAO</name>
<organism evidence="2 3">
    <name type="scientific">Flavobacterium chilense</name>
    <dbReference type="NCBI Taxonomy" id="946677"/>
    <lineage>
        <taxon>Bacteria</taxon>
        <taxon>Pseudomonadati</taxon>
        <taxon>Bacteroidota</taxon>
        <taxon>Flavobacteriia</taxon>
        <taxon>Flavobacteriales</taxon>
        <taxon>Flavobacteriaceae</taxon>
        <taxon>Flavobacterium</taxon>
    </lineage>
</organism>
<feature type="transmembrane region" description="Helical" evidence="1">
    <location>
        <begin position="134"/>
        <end position="155"/>
    </location>
</feature>
<keyword evidence="3" id="KW-1185">Reference proteome</keyword>
<keyword evidence="1" id="KW-1133">Transmembrane helix</keyword>
<gene>
    <name evidence="2" type="ORF">SAMN05444484_11254</name>
</gene>